<evidence type="ECO:0000259" key="5">
    <source>
        <dbReference type="Pfam" id="PF16321"/>
    </source>
</evidence>
<dbReference type="GO" id="GO:0045900">
    <property type="term" value="P:negative regulation of translational elongation"/>
    <property type="evidence" value="ECO:0007669"/>
    <property type="project" value="TreeGrafter"/>
</dbReference>
<sequence length="226" mass="25572">MTMDVNYVARNIAIPDRFREYAEEKFDKIEQLSTRAQRLEIKVVKEAHHRHSEGNVTVELTVVGKGKVIRAESKADDKFAAFDTAFGKLLERLRRLRDRRKDHRRGQGSVGQATADLPPADTGTLLVDQVLQAQQQQEQDAAEEAESDAPVRIREKVFPATPMTADDAVDAMELVGHDFYLFVDAETQRPSAVYRRHGWSYGVISLDPDHQDAEPQEVERGYRAAV</sequence>
<dbReference type="Gene3D" id="3.30.505.50">
    <property type="entry name" value="Sigma 54 modulation/S30EA ribosomal protein, C-terminal domain"/>
    <property type="match status" value="1"/>
</dbReference>
<dbReference type="OrthoDB" id="9794975at2"/>
<dbReference type="NCBIfam" id="TIGR00741">
    <property type="entry name" value="yfiA"/>
    <property type="match status" value="1"/>
</dbReference>
<name>A0A1I7MF22_9MICC</name>
<dbReference type="Gene3D" id="3.30.160.100">
    <property type="entry name" value="Ribosome hibernation promotion factor-like"/>
    <property type="match status" value="1"/>
</dbReference>
<evidence type="ECO:0000256" key="4">
    <source>
        <dbReference type="SAM" id="MobiDB-lite"/>
    </source>
</evidence>
<dbReference type="EMBL" id="FPCG01000001">
    <property type="protein sequence ID" value="SFV20535.1"/>
    <property type="molecule type" value="Genomic_DNA"/>
</dbReference>
<gene>
    <name evidence="3" type="primary">hpf</name>
    <name evidence="6" type="ORF">SAMN04487966_101431</name>
</gene>
<dbReference type="InterPro" id="IPR036567">
    <property type="entry name" value="RHF-like"/>
</dbReference>
<dbReference type="RefSeq" id="WP_091693585.1">
    <property type="nucleotide sequence ID" value="NZ_CBDRLN010000009.1"/>
</dbReference>
<dbReference type="Proteomes" id="UP000198881">
    <property type="component" value="Unassembled WGS sequence"/>
</dbReference>
<comment type="function">
    <text evidence="3">Required for dimerization of active 70S ribosomes into 100S ribosomes in stationary phase; 100S ribosomes are translationally inactive and sometimes present during exponential growth.</text>
</comment>
<proteinExistence type="inferred from homology"/>
<protein>
    <recommendedName>
        <fullName evidence="3">Ribosome hibernation promoting factor</fullName>
        <shortName evidence="3">HPF</shortName>
    </recommendedName>
</protein>
<dbReference type="STRING" id="574650.SAMN04487966_101431"/>
<dbReference type="InterPro" id="IPR050574">
    <property type="entry name" value="HPF/YfiA_ribosome-assoc"/>
</dbReference>
<dbReference type="InterPro" id="IPR032528">
    <property type="entry name" value="Ribosom_S30AE_C"/>
</dbReference>
<comment type="subcellular location">
    <subcellularLocation>
        <location evidence="3">Cytoplasm</location>
    </subcellularLocation>
</comment>
<keyword evidence="1 3" id="KW-0963">Cytoplasm</keyword>
<evidence type="ECO:0000256" key="2">
    <source>
        <dbReference type="ARBA" id="ARBA00022845"/>
    </source>
</evidence>
<dbReference type="Pfam" id="PF16321">
    <property type="entry name" value="Ribosom_S30AE_C"/>
    <property type="match status" value="1"/>
</dbReference>
<dbReference type="PANTHER" id="PTHR33231:SF1">
    <property type="entry name" value="30S RIBOSOMAL PROTEIN"/>
    <property type="match status" value="1"/>
</dbReference>
<reference evidence="6 7" key="1">
    <citation type="submission" date="2016-10" db="EMBL/GenBank/DDBJ databases">
        <authorList>
            <person name="de Groot N.N."/>
        </authorList>
    </citation>
    <scope>NUCLEOTIDE SEQUENCE [LARGE SCALE GENOMIC DNA]</scope>
    <source>
        <strain evidence="6 7">CGMCC 1.7054</strain>
    </source>
</reference>
<evidence type="ECO:0000256" key="3">
    <source>
        <dbReference type="HAMAP-Rule" id="MF_00839"/>
    </source>
</evidence>
<accession>A0A1I7MF22</accession>
<dbReference type="CDD" id="cd00552">
    <property type="entry name" value="RaiA"/>
    <property type="match status" value="1"/>
</dbReference>
<dbReference type="InterPro" id="IPR003489">
    <property type="entry name" value="RHF/RaiA"/>
</dbReference>
<evidence type="ECO:0000313" key="6">
    <source>
        <dbReference type="EMBL" id="SFV20535.1"/>
    </source>
</evidence>
<dbReference type="InterPro" id="IPR034694">
    <property type="entry name" value="HPF_long/plastid"/>
</dbReference>
<dbReference type="FunFam" id="3.30.505.50:FF:000002">
    <property type="entry name" value="Ribosome hibernation promoting factor"/>
    <property type="match status" value="1"/>
</dbReference>
<dbReference type="GO" id="GO:0022627">
    <property type="term" value="C:cytosolic small ribosomal subunit"/>
    <property type="evidence" value="ECO:0007669"/>
    <property type="project" value="TreeGrafter"/>
</dbReference>
<evidence type="ECO:0000313" key="7">
    <source>
        <dbReference type="Proteomes" id="UP000198881"/>
    </source>
</evidence>
<feature type="region of interest" description="Disordered" evidence="4">
    <location>
        <begin position="100"/>
        <end position="119"/>
    </location>
</feature>
<organism evidence="6 7">
    <name type="scientific">Micrococcus terreus</name>
    <dbReference type="NCBI Taxonomy" id="574650"/>
    <lineage>
        <taxon>Bacteria</taxon>
        <taxon>Bacillati</taxon>
        <taxon>Actinomycetota</taxon>
        <taxon>Actinomycetes</taxon>
        <taxon>Micrococcales</taxon>
        <taxon>Micrococcaceae</taxon>
        <taxon>Micrococcus</taxon>
    </lineage>
</organism>
<dbReference type="HAMAP" id="MF_00839">
    <property type="entry name" value="HPF"/>
    <property type="match status" value="1"/>
</dbReference>
<comment type="similarity">
    <text evidence="3">Belongs to the HPF/YfiA ribosome-associated protein family. Long HPF subfamily.</text>
</comment>
<evidence type="ECO:0000256" key="1">
    <source>
        <dbReference type="ARBA" id="ARBA00022490"/>
    </source>
</evidence>
<dbReference type="InterPro" id="IPR038416">
    <property type="entry name" value="Ribosom_S30AE_C_sf"/>
</dbReference>
<dbReference type="GO" id="GO:0043024">
    <property type="term" value="F:ribosomal small subunit binding"/>
    <property type="evidence" value="ECO:0007669"/>
    <property type="project" value="TreeGrafter"/>
</dbReference>
<dbReference type="AlphaFoldDB" id="A0A1I7MF22"/>
<dbReference type="Pfam" id="PF02482">
    <property type="entry name" value="Ribosomal_S30AE"/>
    <property type="match status" value="1"/>
</dbReference>
<dbReference type="SUPFAM" id="SSF69754">
    <property type="entry name" value="Ribosome binding protein Y (YfiA homologue)"/>
    <property type="match status" value="1"/>
</dbReference>
<feature type="domain" description="Sigma 54 modulation/S30EA ribosomal protein C-terminal" evidence="5">
    <location>
        <begin position="153"/>
        <end position="203"/>
    </location>
</feature>
<comment type="subunit">
    <text evidence="3">Interacts with 100S ribosomes.</text>
</comment>
<dbReference type="PANTHER" id="PTHR33231">
    <property type="entry name" value="30S RIBOSOMAL PROTEIN"/>
    <property type="match status" value="1"/>
</dbReference>
<keyword evidence="2 3" id="KW-0810">Translation regulation</keyword>
<keyword evidence="7" id="KW-1185">Reference proteome</keyword>